<name>W5TCL3_9NOCA</name>
<dbReference type="eggNOG" id="ENOG5031UKE">
    <property type="taxonomic scope" value="Bacteria"/>
</dbReference>
<gene>
    <name evidence="2" type="ORF">NONO_c01360</name>
</gene>
<keyword evidence="1" id="KW-1133">Transmembrane helix</keyword>
<keyword evidence="3" id="KW-1185">Reference proteome</keyword>
<evidence type="ECO:0000313" key="3">
    <source>
        <dbReference type="Proteomes" id="UP000019150"/>
    </source>
</evidence>
<accession>W5TCL3</accession>
<feature type="transmembrane region" description="Helical" evidence="1">
    <location>
        <begin position="62"/>
        <end position="83"/>
    </location>
</feature>
<reference evidence="2 3" key="1">
    <citation type="journal article" date="2014" name="Appl. Environ. Microbiol.">
        <title>Insights into the Microbial Degradation of Rubber and Gutta-Percha by Analysis of the Complete Genome of Nocardia nova SH22a.</title>
        <authorList>
            <person name="Luo Q."/>
            <person name="Hiessl S."/>
            <person name="Poehlein A."/>
            <person name="Daniel R."/>
            <person name="Steinbuchel A."/>
        </authorList>
    </citation>
    <scope>NUCLEOTIDE SEQUENCE [LARGE SCALE GENOMIC DNA]</scope>
    <source>
        <strain evidence="2">SH22a</strain>
    </source>
</reference>
<feature type="transmembrane region" description="Helical" evidence="1">
    <location>
        <begin position="21"/>
        <end position="42"/>
    </location>
</feature>
<evidence type="ECO:0000313" key="2">
    <source>
        <dbReference type="EMBL" id="AHH14956.1"/>
    </source>
</evidence>
<keyword evidence="1" id="KW-0472">Membrane</keyword>
<dbReference type="KEGG" id="nno:NONO_c01360"/>
<dbReference type="RefSeq" id="WP_025346500.1">
    <property type="nucleotide sequence ID" value="NZ_CP006850.1"/>
</dbReference>
<dbReference type="PATRIC" id="fig|1415166.3.peg.133"/>
<feature type="transmembrane region" description="Helical" evidence="1">
    <location>
        <begin position="90"/>
        <end position="116"/>
    </location>
</feature>
<feature type="transmembrane region" description="Helical" evidence="1">
    <location>
        <begin position="122"/>
        <end position="144"/>
    </location>
</feature>
<dbReference type="STRING" id="1415166.NONO_c01360"/>
<protein>
    <submittedName>
        <fullName evidence="2">Uncharacterized protein</fullName>
    </submittedName>
</protein>
<evidence type="ECO:0000256" key="1">
    <source>
        <dbReference type="SAM" id="Phobius"/>
    </source>
</evidence>
<proteinExistence type="predicted"/>
<dbReference type="OrthoDB" id="4553497at2"/>
<sequence>MGYPYATPQYAQPVPKPGGGTAITAGIMTLLQGVGITVFTIFGAIETRTDRLDGSDTDADMIALVLFGALSALLLAGAILLLARRTAGRVIVIGITTLVLVVIPTIAVVAAVAGGIRRDDVVPFSVMLAILVAIELPILVCAVSSSTGRWIAARNAPVAHYPYY</sequence>
<dbReference type="Proteomes" id="UP000019150">
    <property type="component" value="Chromosome"/>
</dbReference>
<organism evidence="2 3">
    <name type="scientific">Nocardia nova SH22a</name>
    <dbReference type="NCBI Taxonomy" id="1415166"/>
    <lineage>
        <taxon>Bacteria</taxon>
        <taxon>Bacillati</taxon>
        <taxon>Actinomycetota</taxon>
        <taxon>Actinomycetes</taxon>
        <taxon>Mycobacteriales</taxon>
        <taxon>Nocardiaceae</taxon>
        <taxon>Nocardia</taxon>
    </lineage>
</organism>
<dbReference type="AlphaFoldDB" id="W5TCL3"/>
<keyword evidence="1" id="KW-0812">Transmembrane</keyword>
<dbReference type="HOGENOM" id="CLU_1617296_0_0_11"/>
<dbReference type="EMBL" id="CP006850">
    <property type="protein sequence ID" value="AHH14956.1"/>
    <property type="molecule type" value="Genomic_DNA"/>
</dbReference>